<name>I1E0R6_9GAMM</name>
<reference evidence="1 2" key="1">
    <citation type="journal article" date="2012" name="J. Bacteriol.">
        <title>Genome Sequence of the Protease-Producing Bacterium Rheinheimera nanhaiensis E407-8T, Isolated from Deep-Sea Sediment of the South China Sea.</title>
        <authorList>
            <person name="Zhang X.-Y."/>
            <person name="Zhang Y.-J."/>
            <person name="Qin Q.-L."/>
            <person name="Xie B.-B."/>
            <person name="Chen X.-L."/>
            <person name="Zhou B.-C."/>
            <person name="Zhang Y.-Z."/>
        </authorList>
    </citation>
    <scope>NUCLEOTIDE SEQUENCE [LARGE SCALE GENOMIC DNA]</scope>
    <source>
        <strain evidence="1 2">E407-8</strain>
    </source>
</reference>
<organism evidence="1 2">
    <name type="scientific">Rheinheimera nanhaiensis E407-8</name>
    <dbReference type="NCBI Taxonomy" id="562729"/>
    <lineage>
        <taxon>Bacteria</taxon>
        <taxon>Pseudomonadati</taxon>
        <taxon>Pseudomonadota</taxon>
        <taxon>Gammaproteobacteria</taxon>
        <taxon>Chromatiales</taxon>
        <taxon>Chromatiaceae</taxon>
        <taxon>Rheinheimera</taxon>
    </lineage>
</organism>
<evidence type="ECO:0008006" key="3">
    <source>
        <dbReference type="Google" id="ProtNLM"/>
    </source>
</evidence>
<dbReference type="AlphaFoldDB" id="I1E0R6"/>
<protein>
    <recommendedName>
        <fullName evidence="3">Lipoprotein</fullName>
    </recommendedName>
</protein>
<accession>I1E0R6</accession>
<dbReference type="RefSeq" id="WP_008222953.1">
    <property type="nucleotide sequence ID" value="NZ_BAFK01000018.1"/>
</dbReference>
<dbReference type="EMBL" id="BAFK01000018">
    <property type="protein sequence ID" value="GAB59894.1"/>
    <property type="molecule type" value="Genomic_DNA"/>
</dbReference>
<evidence type="ECO:0000313" key="2">
    <source>
        <dbReference type="Proteomes" id="UP000004374"/>
    </source>
</evidence>
<proteinExistence type="predicted"/>
<comment type="caution">
    <text evidence="1">The sequence shown here is derived from an EMBL/GenBank/DDBJ whole genome shotgun (WGS) entry which is preliminary data.</text>
</comment>
<dbReference type="Proteomes" id="UP000004374">
    <property type="component" value="Unassembled WGS sequence"/>
</dbReference>
<evidence type="ECO:0000313" key="1">
    <source>
        <dbReference type="EMBL" id="GAB59894.1"/>
    </source>
</evidence>
<gene>
    <name evidence="1" type="ORF">RNAN_2907</name>
</gene>
<keyword evidence="2" id="KW-1185">Reference proteome</keyword>
<sequence length="243" mass="27645">MQRVVLTLLAIAITFIAGCSTAVHRSSVSKQDFKMQVKTVVLTDLSLPEAIQHRQDVRSYYLEQIKEIFARNNIQIVDPEVYYSAFNEIRDTNGGYFDAQTGQRDDEKFAKVQLETLARLKQTHNIDAVLYHDIRVRNANFGQYRAEWDGQSEAYEKNNSDVANFFSSMVQQTSGRLPAISYLVFINDVNAKELYMGAGGIQLISKLNDKDKFEPLPVAELLQDSNTMAYSVTEALRKLLDEK</sequence>
<dbReference type="PROSITE" id="PS51257">
    <property type="entry name" value="PROKAR_LIPOPROTEIN"/>
    <property type="match status" value="1"/>
</dbReference>
<dbReference type="STRING" id="562729.RNAN_2907"/>